<dbReference type="InterPro" id="IPR003615">
    <property type="entry name" value="HNH_nuc"/>
</dbReference>
<keyword evidence="5" id="KW-0347">Helicase</keyword>
<dbReference type="InterPro" id="IPR002711">
    <property type="entry name" value="HNH"/>
</dbReference>
<dbReference type="CDD" id="cd00085">
    <property type="entry name" value="HNHc"/>
    <property type="match status" value="1"/>
</dbReference>
<dbReference type="Pfam" id="PF00271">
    <property type="entry name" value="Helicase_C"/>
    <property type="match status" value="1"/>
</dbReference>
<evidence type="ECO:0000256" key="4">
    <source>
        <dbReference type="ARBA" id="ARBA00022801"/>
    </source>
</evidence>
<evidence type="ECO:0000256" key="6">
    <source>
        <dbReference type="ARBA" id="ARBA00022833"/>
    </source>
</evidence>
<dbReference type="Ensembl" id="ENSEBUT00000012600.1">
    <property type="protein sequence ID" value="ENSEBUP00000012024.1"/>
    <property type="gene ID" value="ENSEBUG00000007685.1"/>
</dbReference>
<dbReference type="GeneTree" id="ENSGT00940000158559"/>
<dbReference type="PROSITE" id="PS51194">
    <property type="entry name" value="HELICASE_CTER"/>
    <property type="match status" value="1"/>
</dbReference>
<dbReference type="PROSITE" id="PS01358">
    <property type="entry name" value="ZF_RANBP2_1"/>
    <property type="match status" value="1"/>
</dbReference>
<dbReference type="Gene3D" id="2.30.30.380">
    <property type="entry name" value="Zn-finger domain of Sec23/24"/>
    <property type="match status" value="1"/>
</dbReference>
<reference evidence="13" key="1">
    <citation type="submission" date="2025-08" db="UniProtKB">
        <authorList>
            <consortium name="Ensembl"/>
        </authorList>
    </citation>
    <scope>IDENTIFICATION</scope>
</reference>
<dbReference type="GO" id="GO:0031297">
    <property type="term" value="P:replication fork processing"/>
    <property type="evidence" value="ECO:0007669"/>
    <property type="project" value="TreeGrafter"/>
</dbReference>
<dbReference type="InterPro" id="IPR001650">
    <property type="entry name" value="Helicase_C-like"/>
</dbReference>
<dbReference type="InterPro" id="IPR014001">
    <property type="entry name" value="Helicase_ATP-bd"/>
</dbReference>
<dbReference type="Gene3D" id="3.40.50.10810">
    <property type="entry name" value="Tandem AAA-ATPase domain"/>
    <property type="match status" value="1"/>
</dbReference>
<dbReference type="GO" id="GO:0003676">
    <property type="term" value="F:nucleic acid binding"/>
    <property type="evidence" value="ECO:0007669"/>
    <property type="project" value="InterPro"/>
</dbReference>
<dbReference type="Pfam" id="PF00176">
    <property type="entry name" value="SNF2-rel_dom"/>
    <property type="match status" value="1"/>
</dbReference>
<evidence type="ECO:0000256" key="2">
    <source>
        <dbReference type="ARBA" id="ARBA00022741"/>
    </source>
</evidence>
<dbReference type="GO" id="GO:0043596">
    <property type="term" value="C:nuclear replication fork"/>
    <property type="evidence" value="ECO:0007669"/>
    <property type="project" value="TreeGrafter"/>
</dbReference>
<keyword evidence="3 8" id="KW-0863">Zinc-finger</keyword>
<dbReference type="PROSITE" id="PS50199">
    <property type="entry name" value="ZF_RANBP2_2"/>
    <property type="match status" value="1"/>
</dbReference>
<evidence type="ECO:0000259" key="12">
    <source>
        <dbReference type="PROSITE" id="PS51194"/>
    </source>
</evidence>
<dbReference type="SUPFAM" id="SSF90209">
    <property type="entry name" value="Ran binding protein zinc finger-like"/>
    <property type="match status" value="1"/>
</dbReference>
<evidence type="ECO:0000259" key="10">
    <source>
        <dbReference type="PROSITE" id="PS50199"/>
    </source>
</evidence>
<dbReference type="GO" id="GO:0004386">
    <property type="term" value="F:helicase activity"/>
    <property type="evidence" value="ECO:0007669"/>
    <property type="project" value="UniProtKB-KW"/>
</dbReference>
<dbReference type="Pfam" id="PF01844">
    <property type="entry name" value="HNH"/>
    <property type="match status" value="1"/>
</dbReference>
<dbReference type="Proteomes" id="UP000694388">
    <property type="component" value="Unplaced"/>
</dbReference>
<evidence type="ECO:0000256" key="8">
    <source>
        <dbReference type="PROSITE-ProRule" id="PRU00322"/>
    </source>
</evidence>
<dbReference type="PROSITE" id="PS51192">
    <property type="entry name" value="HELICASE_ATP_BIND_1"/>
    <property type="match status" value="1"/>
</dbReference>
<evidence type="ECO:0000313" key="14">
    <source>
        <dbReference type="Proteomes" id="UP000694388"/>
    </source>
</evidence>
<evidence type="ECO:0000256" key="7">
    <source>
        <dbReference type="ARBA" id="ARBA00022840"/>
    </source>
</evidence>
<feature type="region of interest" description="Disordered" evidence="9">
    <location>
        <begin position="1"/>
        <end position="45"/>
    </location>
</feature>
<dbReference type="PANTHER" id="PTHR45766:SF3">
    <property type="entry name" value="DNA ANNEALING HELICASE AND ENDONUCLEASE ZRANB3"/>
    <property type="match status" value="1"/>
</dbReference>
<dbReference type="GO" id="GO:0016787">
    <property type="term" value="F:hydrolase activity"/>
    <property type="evidence" value="ECO:0007669"/>
    <property type="project" value="UniProtKB-KW"/>
</dbReference>
<keyword evidence="2" id="KW-0547">Nucleotide-binding</keyword>
<dbReference type="InterPro" id="IPR027417">
    <property type="entry name" value="P-loop_NTPase"/>
</dbReference>
<keyword evidence="6" id="KW-0862">Zinc</keyword>
<keyword evidence="7" id="KW-0067">ATP-binding</keyword>
<evidence type="ECO:0000256" key="5">
    <source>
        <dbReference type="ARBA" id="ARBA00022806"/>
    </source>
</evidence>
<dbReference type="FunFam" id="3.40.50.10810:FF:000044">
    <property type="entry name" value="Chromatin remodeling factor18"/>
    <property type="match status" value="1"/>
</dbReference>
<dbReference type="SUPFAM" id="SSF52540">
    <property type="entry name" value="P-loop containing nucleoside triphosphate hydrolases"/>
    <property type="match status" value="2"/>
</dbReference>
<name>A0A8C4QA40_EPTBU</name>
<protein>
    <submittedName>
        <fullName evidence="13">Zinc finger, RAN-binding domain containing 3</fullName>
    </submittedName>
</protein>
<dbReference type="Gene3D" id="1.10.30.50">
    <property type="match status" value="1"/>
</dbReference>
<dbReference type="InterPro" id="IPR036443">
    <property type="entry name" value="Znf_RanBP2_sf"/>
</dbReference>
<dbReference type="Gene3D" id="3.40.50.300">
    <property type="entry name" value="P-loop containing nucleotide triphosphate hydrolases"/>
    <property type="match status" value="1"/>
</dbReference>
<dbReference type="GO" id="GO:0008270">
    <property type="term" value="F:zinc ion binding"/>
    <property type="evidence" value="ECO:0007669"/>
    <property type="project" value="UniProtKB-KW"/>
</dbReference>
<dbReference type="GO" id="GO:0006281">
    <property type="term" value="P:DNA repair"/>
    <property type="evidence" value="ECO:0007669"/>
    <property type="project" value="TreeGrafter"/>
</dbReference>
<dbReference type="SMART" id="SM00490">
    <property type="entry name" value="HELICc"/>
    <property type="match status" value="1"/>
</dbReference>
<reference evidence="13" key="2">
    <citation type="submission" date="2025-09" db="UniProtKB">
        <authorList>
            <consortium name="Ensembl"/>
        </authorList>
    </citation>
    <scope>IDENTIFICATION</scope>
</reference>
<evidence type="ECO:0000256" key="3">
    <source>
        <dbReference type="ARBA" id="ARBA00022771"/>
    </source>
</evidence>
<dbReference type="InterPro" id="IPR000330">
    <property type="entry name" value="SNF2_N"/>
</dbReference>
<dbReference type="PANTHER" id="PTHR45766">
    <property type="entry name" value="DNA ANNEALING HELICASE AND ENDONUCLEASE ZRANB3 FAMILY MEMBER"/>
    <property type="match status" value="1"/>
</dbReference>
<feature type="domain" description="Helicase C-terminal" evidence="12">
    <location>
        <begin position="316"/>
        <end position="476"/>
    </location>
</feature>
<feature type="domain" description="Helicase ATP-binding" evidence="11">
    <location>
        <begin position="76"/>
        <end position="237"/>
    </location>
</feature>
<dbReference type="CDD" id="cd18793">
    <property type="entry name" value="SF2_C_SNF"/>
    <property type="match status" value="1"/>
</dbReference>
<feature type="domain" description="RanBP2-type" evidence="10">
    <location>
        <begin position="599"/>
        <end position="632"/>
    </location>
</feature>
<dbReference type="InterPro" id="IPR038718">
    <property type="entry name" value="SNF2-like_sf"/>
</dbReference>
<evidence type="ECO:0000256" key="9">
    <source>
        <dbReference type="SAM" id="MobiDB-lite"/>
    </source>
</evidence>
<keyword evidence="4" id="KW-0378">Hydrolase</keyword>
<evidence type="ECO:0000313" key="13">
    <source>
        <dbReference type="Ensembl" id="ENSEBUP00000012024.1"/>
    </source>
</evidence>
<keyword evidence="1" id="KW-0479">Metal-binding</keyword>
<dbReference type="GO" id="GO:0005524">
    <property type="term" value="F:ATP binding"/>
    <property type="evidence" value="ECO:0007669"/>
    <property type="project" value="UniProtKB-KW"/>
</dbReference>
<sequence length="1258" mass="140509">MDGKEQGRGDKSVQTETDAGRSRAEHEHEHEHEHGSLAHRRPTERYEGTTMNSNVLVKLPRALVHRLLPFQREGVLFAVRCEGRCLIADEMGLGKTLQAIAVACYYQSEWPLLVVVPSSIKYFWLEELERWVPGLGPGDIRLVESKTDIKAVEEGVITVLGYGMLTAESPLVEALKCRRFGVAIVDESHYMKSRSAARSCVLKPLVQAAKHAVLLSGTPALARPAELFMQVDALYPRRFGKWLEYSKRYCNGHMRFFGSRQKQWDCSGASNLAELHERLSAIMIRRLKKEVLTQLPPKIRQRVLFDVPKESSKAGAVKEYIKMLLQCSSFKLLVFAHHLVMLKACTEAVVENKVQYVCIDGRVPSSERAHLVKKFQSDPEVRVAILSIKAAGQGLTFTAAEHIVFAELYWDPGHMQQAEDRAHRIGQHTSVQVHYLVARGTLDTMIWAMLNRKTSVVSSTLNGHLEKLSVTEAQSDKYAFLSEALAWEPDVEQLNAEDVFFSQREKHQPDIRTFFTSSQSSSPDSQTSKRVLCSRFPALVGQKRDYSDGNEFKPQSKRFRMPIITTPSAAAEGDLDSSADLIAASSGSHEPQSTLMREPEGLTSDQWTCKKCTFRNTALLPYCEMCETSQRVGGSADLSPVESERGEKLENFTRQTNSLVTQSSKKLDEASFPSAEIILIQESDEEAEDDLNVDNLSLHKGVGVVSQLVEEEQESSENGAAKLCPTPSAAVMEGLPEMEPTSYETTIETKASVEESMTCDEKSGLDTNCDVVDSCTNTLYPECTTSPSEEPSERYENFLYCPSCNTDRIFLFDRESEQLLCTFSPLDVRLQSWDELPNVLRNQHNFALVKHFVRDWDDLSAMKQRLLRRNNQLLQIPTITAAELLRKQQKQNCTKRFMNKSNLAAQAKTKAKQEGGSVRLVTRPAVHGRSLSSWCQEKAAEQCSDRGYLQALNSAGQPFCLYCQKVISSNSTVDIGPSESIKSPTAQHSKETETCNDKAVLGVAKFKETGKDEPVVIKETQKSNKLDLRSTIPNENHGYEGQNMNSVCIADCKDTGLSTDCEVPSENIAVLTAHAKITTCSSSASRPVGLSTRDITQAADVSKGPATKAWHNRFCSEVCRQSFLLRANSSVVRKVVCETEYGVCQACGLDAQVLFRHVRDAPCTLRKQLLQQSPMMHLPVKQLNDMVRDPHAGQFWQADHIRPVWNGGGQCSLANLQTLCTPCHLKKTEKQEVERKRMKKLSHAACSGMDITLFFPPK</sequence>
<dbReference type="SMART" id="SM00547">
    <property type="entry name" value="ZnF_RBZ"/>
    <property type="match status" value="1"/>
</dbReference>
<dbReference type="AlphaFoldDB" id="A0A8C4QA40"/>
<organism evidence="13 14">
    <name type="scientific">Eptatretus burgeri</name>
    <name type="common">Inshore hagfish</name>
    <dbReference type="NCBI Taxonomy" id="7764"/>
    <lineage>
        <taxon>Eukaryota</taxon>
        <taxon>Metazoa</taxon>
        <taxon>Chordata</taxon>
        <taxon>Craniata</taxon>
        <taxon>Vertebrata</taxon>
        <taxon>Cyclostomata</taxon>
        <taxon>Myxini</taxon>
        <taxon>Myxiniformes</taxon>
        <taxon>Myxinidae</taxon>
        <taxon>Eptatretinae</taxon>
        <taxon>Eptatretus</taxon>
    </lineage>
</organism>
<evidence type="ECO:0000259" key="11">
    <source>
        <dbReference type="PROSITE" id="PS51192"/>
    </source>
</evidence>
<dbReference type="GO" id="GO:0004520">
    <property type="term" value="F:DNA endonuclease activity"/>
    <property type="evidence" value="ECO:0007669"/>
    <property type="project" value="TreeGrafter"/>
</dbReference>
<dbReference type="SMART" id="SM00487">
    <property type="entry name" value="DEXDc"/>
    <property type="match status" value="1"/>
</dbReference>
<dbReference type="CDD" id="cd18010">
    <property type="entry name" value="DEXHc_HARP_SMARCAL1"/>
    <property type="match status" value="1"/>
</dbReference>
<dbReference type="InterPro" id="IPR049730">
    <property type="entry name" value="SNF2/RAD54-like_C"/>
</dbReference>
<evidence type="ECO:0000256" key="1">
    <source>
        <dbReference type="ARBA" id="ARBA00022723"/>
    </source>
</evidence>
<dbReference type="InterPro" id="IPR001876">
    <property type="entry name" value="Znf_RanBP2"/>
</dbReference>
<keyword evidence="14" id="KW-1185">Reference proteome</keyword>
<accession>A0A8C4QA40</accession>
<proteinExistence type="predicted"/>